<feature type="compositionally biased region" description="Polar residues" evidence="1">
    <location>
        <begin position="1"/>
        <end position="13"/>
    </location>
</feature>
<dbReference type="Gene3D" id="1.25.10.10">
    <property type="entry name" value="Leucine-rich Repeat Variant"/>
    <property type="match status" value="2"/>
</dbReference>
<dbReference type="EMBL" id="OZ023707">
    <property type="protein sequence ID" value="CAK9877803.1"/>
    <property type="molecule type" value="Genomic_DNA"/>
</dbReference>
<protein>
    <submittedName>
        <fullName evidence="3">Uncharacterized protein</fullName>
    </submittedName>
</protein>
<keyword evidence="2" id="KW-0812">Transmembrane</keyword>
<name>A0ABP1BP54_9BRYO</name>
<evidence type="ECO:0000256" key="2">
    <source>
        <dbReference type="SAM" id="Phobius"/>
    </source>
</evidence>
<gene>
    <name evidence="3" type="ORF">CSSPJE1EN2_LOCUS19628</name>
</gene>
<proteinExistence type="predicted"/>
<keyword evidence="2" id="KW-0472">Membrane</keyword>
<feature type="transmembrane region" description="Helical" evidence="2">
    <location>
        <begin position="160"/>
        <end position="180"/>
    </location>
</feature>
<accession>A0ABP1BP54</accession>
<feature type="region of interest" description="Disordered" evidence="1">
    <location>
        <begin position="1"/>
        <end position="64"/>
    </location>
</feature>
<dbReference type="InterPro" id="IPR016024">
    <property type="entry name" value="ARM-type_fold"/>
</dbReference>
<reference evidence="3" key="1">
    <citation type="submission" date="2024-03" db="EMBL/GenBank/DDBJ databases">
        <authorList>
            <consortium name="ELIXIR-Norway"/>
            <consortium name="Elixir Norway"/>
        </authorList>
    </citation>
    <scope>NUCLEOTIDE SEQUENCE</scope>
</reference>
<sequence length="942" mass="104818">MPKTVHFTTSQPRQEAAAAATGGEPISAWSPASSASSYSPMPGAVAVAGAGGDPGSPLQHMKVDIPPLDSATVFNRKSSDASTATTFAYTPPNLDLESPAAESRRLAEEEEEEEEERQQHESSDPISSNNDDDDEVPEAPEKSITLVVVRLTLLEKAATLIGTLTFVWATVILLGGFSVFLEPRDFWFITIILFTEGTRIFSRSHELEWQHAAAGSSLSIFHPPKWFRQASAAVVQEGVDVAHKSKRFVSDFVMHHQHGKSPLHDDHETISSTTGKKPIVISKRDKRIAEAARTPSVNRMWSKSAVPLVPWLATFSAQTVSLLMTYLQICSALLSVGISLWRLSTLQEFQDTAANVKLSLYTFYSMSCLEASIFLAERSYWYYKISWGKLLEDVKAKAGLQEEENDEKHQQQDRHSEFLVTFFYEVYTKCLRGSVFDGLDMDLVGYSLGLIQSDDAKQVLSGIRVLKALAYHENRPTRNDTFRRIGITSGAIDRLVEMLAWCNPHEKEIRRHAAAVLEKVVHSSHNCSRVAAVIGSLENIVSLLYNDYEGKAPQYSITPSADRVELQTYGLGILKSLASNHALCLKIGETRGLLPILVDNIEVHYRIMRIPADLKNPYRKTIKRSLQLLEMLTGTTGYSGKVLRPAIASVVSTIPHVRDILEWKERFGDFQRFAVEILTNLALDESACETIGSTGGVIKILMALLAGRKAAKGEEIAVAVKAGEALTQLALKNEKNCERIAKLKFTQDNMDSLDILIQLLKSEEVANSAAKILRSIFRYTNEENQRRICMASKFLMAKVVETSDVVQEAALGLVAKSIHILHDDEFEQIWTSKISRIVVVKKLMGILKHIPTTTRSPCRRRYAIELVIGLVKRAKEFRSLFINVGLVQELNRTLLTISDVENFLLFSGGGGLLRHSEEMQDLIERALDILQPPCDPRDESPC</sequence>
<dbReference type="SUPFAM" id="SSF48371">
    <property type="entry name" value="ARM repeat"/>
    <property type="match status" value="1"/>
</dbReference>
<dbReference type="PANTHER" id="PTHR33115:SF50">
    <property type="entry name" value="ARM REPEAT SUPERFAMILY PROTEIN"/>
    <property type="match status" value="1"/>
</dbReference>
<dbReference type="PANTHER" id="PTHR33115">
    <property type="entry name" value="ARM REPEAT SUPERFAMILY PROTEIN"/>
    <property type="match status" value="1"/>
</dbReference>
<keyword evidence="2" id="KW-1133">Transmembrane helix</keyword>
<feature type="region of interest" description="Disordered" evidence="1">
    <location>
        <begin position="81"/>
        <end position="139"/>
    </location>
</feature>
<organism evidence="3 4">
    <name type="scientific">Sphagnum jensenii</name>
    <dbReference type="NCBI Taxonomy" id="128206"/>
    <lineage>
        <taxon>Eukaryota</taxon>
        <taxon>Viridiplantae</taxon>
        <taxon>Streptophyta</taxon>
        <taxon>Embryophyta</taxon>
        <taxon>Bryophyta</taxon>
        <taxon>Sphagnophytina</taxon>
        <taxon>Sphagnopsida</taxon>
        <taxon>Sphagnales</taxon>
        <taxon>Sphagnaceae</taxon>
        <taxon>Sphagnum</taxon>
    </lineage>
</organism>
<feature type="compositionally biased region" description="Low complexity" evidence="1">
    <location>
        <begin position="25"/>
        <end position="48"/>
    </location>
</feature>
<evidence type="ECO:0000256" key="1">
    <source>
        <dbReference type="SAM" id="MobiDB-lite"/>
    </source>
</evidence>
<dbReference type="InterPro" id="IPR011989">
    <property type="entry name" value="ARM-like"/>
</dbReference>
<evidence type="ECO:0000313" key="4">
    <source>
        <dbReference type="Proteomes" id="UP001497522"/>
    </source>
</evidence>
<keyword evidence="4" id="KW-1185">Reference proteome</keyword>
<evidence type="ECO:0000313" key="3">
    <source>
        <dbReference type="EMBL" id="CAK9877803.1"/>
    </source>
</evidence>
<dbReference type="Proteomes" id="UP001497522">
    <property type="component" value="Chromosome 6"/>
</dbReference>